<dbReference type="RefSeq" id="WP_025251232.1">
    <property type="nucleotide sequence ID" value="NZ_CP006934.1"/>
</dbReference>
<keyword evidence="2" id="KW-1185">Reference proteome</keyword>
<proteinExistence type="predicted"/>
<name>W6AK40_9MOLU</name>
<evidence type="ECO:0000313" key="1">
    <source>
        <dbReference type="EMBL" id="AHI54094.1"/>
    </source>
</evidence>
<reference evidence="1 2" key="1">
    <citation type="journal article" date="2014" name="Genome Biol. Evol.">
        <title>Molecular evolution of the substrate utilization strategies and putative virulence factors in mosquito-associated Spiroplasma species.</title>
        <authorList>
            <person name="Chang T.H."/>
            <person name="Lo W.S."/>
            <person name="Ku C."/>
            <person name="Chen L.L."/>
            <person name="Kuo C.H."/>
        </authorList>
    </citation>
    <scope>NUCLEOTIDE SEQUENCE [LARGE SCALE GENOMIC DNA]</scope>
    <source>
        <strain evidence="1">Ar-1343</strain>
    </source>
</reference>
<dbReference type="Proteomes" id="UP000019265">
    <property type="component" value="Chromosome"/>
</dbReference>
<dbReference type="OrthoDB" id="9828302at2"/>
<evidence type="ECO:0000313" key="2">
    <source>
        <dbReference type="Proteomes" id="UP000019265"/>
    </source>
</evidence>
<dbReference type="PATRIC" id="fig|1276257.3.peg.704"/>
<protein>
    <submittedName>
        <fullName evidence="1">Uncharacterized protein</fullName>
    </submittedName>
</protein>
<dbReference type="EMBL" id="CP006934">
    <property type="protein sequence ID" value="AHI54094.1"/>
    <property type="molecule type" value="Genomic_DNA"/>
</dbReference>
<dbReference type="AlphaFoldDB" id="W6AK40"/>
<organism evidence="1 2">
    <name type="scientific">Spiroplasma sabaudiense Ar-1343</name>
    <dbReference type="NCBI Taxonomy" id="1276257"/>
    <lineage>
        <taxon>Bacteria</taxon>
        <taxon>Bacillati</taxon>
        <taxon>Mycoplasmatota</taxon>
        <taxon>Mollicutes</taxon>
        <taxon>Entomoplasmatales</taxon>
        <taxon>Spiroplasmataceae</taxon>
        <taxon>Spiroplasma</taxon>
    </lineage>
</organism>
<dbReference type="STRING" id="1276257.SSABA_v1c06920"/>
<dbReference type="KEGG" id="ssab:SSABA_v1c06920"/>
<sequence>MLLSDIGVNNLKSLAEYYCSELSGVFKDNQEIKNELETLSKTVQIEDNLNKLEDLIIAISTTLEKIESLVNQIQIENNQDMKDFLKAIVFSRLAKNNLESAVECISIIKYLGNNSEVENLDQSTVNNSFAIQLLKSKVSNVIRVFDSLCKKNDNFINFDFFEKNLTEIYKAESLSEIVSLTKKLLQANDEFLQKANKLIEENRFKKDLDFEDLTFFTINAAKAIAESSAFIMTTSIVQDILKRIN</sequence>
<dbReference type="HOGENOM" id="CLU_1133041_0_0_14"/>
<accession>W6AK40</accession>
<gene>
    <name evidence="1" type="ORF">SSABA_v1c06920</name>
</gene>